<feature type="domain" description="Ig-like" evidence="4">
    <location>
        <begin position="153"/>
        <end position="227"/>
    </location>
</feature>
<dbReference type="InterPro" id="IPR005312">
    <property type="entry name" value="DUF1759"/>
</dbReference>
<evidence type="ECO:0000313" key="6">
    <source>
        <dbReference type="EMBL" id="RXN17863.1"/>
    </source>
</evidence>
<keyword evidence="3" id="KW-0812">Transmembrane</keyword>
<dbReference type="InterPro" id="IPR001584">
    <property type="entry name" value="Integrase_cat-core"/>
</dbReference>
<dbReference type="PROSITE" id="PS50994">
    <property type="entry name" value="INTEGRASE"/>
    <property type="match status" value="1"/>
</dbReference>
<dbReference type="SUPFAM" id="SSF56672">
    <property type="entry name" value="DNA/RNA polymerases"/>
    <property type="match status" value="1"/>
</dbReference>
<dbReference type="InterPro" id="IPR043502">
    <property type="entry name" value="DNA/RNA_pol_sf"/>
</dbReference>
<gene>
    <name evidence="6" type="ORF">ROHU_026548</name>
</gene>
<feature type="region of interest" description="Disordered" evidence="2">
    <location>
        <begin position="1913"/>
        <end position="1944"/>
    </location>
</feature>
<feature type="transmembrane region" description="Helical" evidence="3">
    <location>
        <begin position="233"/>
        <end position="256"/>
    </location>
</feature>
<name>A0A498MDG1_LABRO</name>
<dbReference type="Pfam" id="PF17921">
    <property type="entry name" value="Integrase_H2C2"/>
    <property type="match status" value="1"/>
</dbReference>
<dbReference type="InterPro" id="IPR041588">
    <property type="entry name" value="Integrase_H2C2"/>
</dbReference>
<dbReference type="InterPro" id="IPR007110">
    <property type="entry name" value="Ig-like_dom"/>
</dbReference>
<dbReference type="Proteomes" id="UP000290572">
    <property type="component" value="Unassembled WGS sequence"/>
</dbReference>
<dbReference type="InterPro" id="IPR040676">
    <property type="entry name" value="DUF5641"/>
</dbReference>
<dbReference type="SUPFAM" id="SSF53098">
    <property type="entry name" value="Ribonuclease H-like"/>
    <property type="match status" value="1"/>
</dbReference>
<evidence type="ECO:0000259" key="4">
    <source>
        <dbReference type="PROSITE" id="PS50835"/>
    </source>
</evidence>
<keyword evidence="7" id="KW-1185">Reference proteome</keyword>
<feature type="region of interest" description="Disordered" evidence="2">
    <location>
        <begin position="658"/>
        <end position="677"/>
    </location>
</feature>
<dbReference type="Gene3D" id="2.60.40.10">
    <property type="entry name" value="Immunoglobulins"/>
    <property type="match status" value="3"/>
</dbReference>
<evidence type="ECO:0000259" key="5">
    <source>
        <dbReference type="PROSITE" id="PS50994"/>
    </source>
</evidence>
<dbReference type="PANTHER" id="PTHR47331:SF1">
    <property type="entry name" value="GAG-LIKE PROTEIN"/>
    <property type="match status" value="1"/>
</dbReference>
<dbReference type="Gene3D" id="3.30.420.10">
    <property type="entry name" value="Ribonuclease H-like superfamily/Ribonuclease H"/>
    <property type="match status" value="1"/>
</dbReference>
<evidence type="ECO:0000256" key="3">
    <source>
        <dbReference type="SAM" id="Phobius"/>
    </source>
</evidence>
<feature type="region of interest" description="Disordered" evidence="2">
    <location>
        <begin position="866"/>
        <end position="886"/>
    </location>
</feature>
<protein>
    <submittedName>
        <fullName evidence="6">Gag-pol fusion poly</fullName>
    </submittedName>
</protein>
<proteinExistence type="evidence at protein level"/>
<evidence type="ECO:0000256" key="1">
    <source>
        <dbReference type="SAM" id="Coils"/>
    </source>
</evidence>
<keyword evidence="3" id="KW-1133">Transmembrane helix</keyword>
<keyword evidence="1" id="KW-0175">Coiled coil</keyword>
<dbReference type="Pfam" id="PF05380">
    <property type="entry name" value="Peptidase_A17"/>
    <property type="match status" value="1"/>
</dbReference>
<dbReference type="GO" id="GO:0015074">
    <property type="term" value="P:DNA integration"/>
    <property type="evidence" value="ECO:0007669"/>
    <property type="project" value="InterPro"/>
</dbReference>
<keyword evidence="3" id="KW-0472">Membrane</keyword>
<organism evidence="6 7">
    <name type="scientific">Labeo rohita</name>
    <name type="common">Indian major carp</name>
    <name type="synonym">Cyprinus rohita</name>
    <dbReference type="NCBI Taxonomy" id="84645"/>
    <lineage>
        <taxon>Eukaryota</taxon>
        <taxon>Metazoa</taxon>
        <taxon>Chordata</taxon>
        <taxon>Craniata</taxon>
        <taxon>Vertebrata</taxon>
        <taxon>Euteleostomi</taxon>
        <taxon>Actinopterygii</taxon>
        <taxon>Neopterygii</taxon>
        <taxon>Teleostei</taxon>
        <taxon>Ostariophysi</taxon>
        <taxon>Cypriniformes</taxon>
        <taxon>Cyprinidae</taxon>
        <taxon>Labeoninae</taxon>
        <taxon>Labeonini</taxon>
        <taxon>Labeo</taxon>
    </lineage>
</organism>
<dbReference type="InterPro" id="IPR008042">
    <property type="entry name" value="Retrotrans_Pao"/>
</dbReference>
<dbReference type="GO" id="GO:0003676">
    <property type="term" value="F:nucleic acid binding"/>
    <property type="evidence" value="ECO:0007669"/>
    <property type="project" value="InterPro"/>
</dbReference>
<feature type="domain" description="Integrase catalytic" evidence="5">
    <location>
        <begin position="2146"/>
        <end position="2342"/>
    </location>
</feature>
<dbReference type="PANTHER" id="PTHR47331">
    <property type="entry name" value="PHD-TYPE DOMAIN-CONTAINING PROTEIN"/>
    <property type="match status" value="1"/>
</dbReference>
<sequence>MYQDTRAHTATSPTANWNDRNFGYLSISSFLTTLIQTSSSTRLDLFCRFDQSDPCYAALGHKLNLLMVLDTSEYDLQIIKRIYNTQDDPLCRVKYGRMKDCDLYNNRAEVTVIDGTLIINHVIRADSGNYTLRLSHSDGTETSRDLQVIIEAPIGSVEVSVSFSSNQSSVSCSSEGDQIMYIWTLNGKILEQGLMVRNTTILLNEGTDGNISCSVKNHVSQAQKTIRVKPCSVFVLVWCFQLMVLLGLLGGFHIYVRHTSGLDLFCRFDQSDLCYAALGHKLNLLMVLDTSEYDLQIIKRINNNTSHDQVCRVKYGRMKECDLYNNRAEVTVINGTLIINHVIRADSAPIGSVEVSVSCSSNQNSVSCSSEGDQITYNWTLNGIILEQGPMDKGACIHIGSDSSPVNTKGVIMADLDKLKSVRSRAQASFTKRAHTLTTPGLLEPTEILREWKIFRTDFSKVTDAGYEYAQALRESADEEVVGSANQIDGKTAECENKFLEVKKATQEIFWTSCAKEAFFKQAKIADLVITQAEEEEVNPQKSIKDRRLRNRGLEREVTELGEMLSEWKELVPGPKALDLRTHHNSLKKRVLALSDKLEEDEADQLKGRERNLGDDGSMAGDLLKDASFRSLPDMSADLKLKSKTNVGVWNMSIPHERRPLLQQSSPERTQGDSSLKPQISLERARLPTFSGDMRDYYRWKTEWEDLQELGNPQGAECIKKFHLLNSLHERVKKDLVLSSCGSADEMFRLLDSKYGNKAKIVLMIINEIQSLPPVKGNNPRRTIELIQAVERALYNLQILGEEDAVRNRIVAQSLESKLPSSLKKEWIMHKTDPANRFSPMNHFDCLLGFLMKQEEILEELDQLEPSPVDKGPVEKGVADHPGKRGRKAFTKSTVVHKDDLSSCIVCEDESHAGKLFACKVFREQDLSKKRAHVKKLGLCYKCLRPHPKDGKGCTSRYLCPKADCRKGGVLDHNYLLCPKSPTPKKDSSGEEQSTIKFEGKKLGLTSKQEEFIQREKYKNAFSNRISSTVCAKVGDGLQEHPVVMMLMGVTTNSGCLIGALIDLASDTNYITNETADHLGLCGENIKLIVHGVGGMKKTVLTKRYSMRLKVKTSKGKVVEHRILCYGLENIAEVSQSVTAEQLQKFFPNVPRDELVRPKKIALLISHREGRLVPQPIRIVGDLVLWDGPLGKTVGGTHPDLMETVDLAVYRSETHLARTMRTASMVYKEAVMPQEEEENALVRSTTTANKEVFEWFRWDSIRAACSPQCGGCKCGGCPPGGKEMTLKEERDLEKIKECLTYKLADKHSNSPHWDTAYPWKADLTTLPDNRQAVEATFRNTEKHLEKEPVWKAAYKEQVHEMVSRGAAVKLTREEIDNWKGPKWYSSHLVAPNPHSSSTPVRIVWNSSQEFRGISLNGLLHKGPEVLNPIRGVLLRFRSGLHAALGDVKKMYNSVWLKDNEVHLHRFLWRDNSEGDIEEFAVVRVNIGDKPAGCIAQVAMKETANLPQFADMIEERRALTEDSYVDDILTSHNDLKTLERITKGVEEILKAGGFFLKPWVLSHQSGRGGAPAETTVSRTLILPNQMHDGDNKALGVGYEPETDKLRLLTSINFSKKRGKMRTGFNLSMEDVREGTPNPLTRRMLLSQIAALYDPIGLASPTKQKGVMLGRESFQEAGKNNPSKDTWDAPLSPKLREAAITLFEEYVRLGQVRFERSLTPPGAIGQPVGITFSDGSESSYGAVLYLRWKTRDKVVVKLVESKAKLTPLDQKGDVIKAELCGAVFATRLKKYFEKHCHIKAKQWIHFVDSQTILAAIQKDSYGYQTFFANRIGEIQKAGHVEDWRWIEGRRNIADILTRGATPEELNEGSEWQQGPEFLKLPKTDWPMKTASEITSSAAENVVKLQRKAFSAVITRSQSKERTGPNGPDIKADLKLKGVNGSPTSPTDITSGAISVVDRQRSSWAIGLVRLVEPQHFSSLSKLCGSIAWTQRAIEIWLRRRQAPDSLKWEANSSILSTEERAQAFRNLVLATQNVSQFLDSTLDRLVVYRDENTGILLCGGRIQSWREDGTAVPLIPLHSWLATLISREAHDENHEGVAATLLRTRRKAWIVQGRRIVKKIVNDCVTCRKLKAKMCQQMMSDLPPERSQRANPFEYTTLDLFGPFEIKDAVKRRTGKKVWGIVFCCMASRAVHVDLVDDQSSESFLQAYSRFVALRGHPRKLWSDRGTNFIGAKPALQDLHRHLATLREVSIEDKAAKNGTVWAWNFHPADAPHRNGAAEAAVKLIKRALTSLGGTTSSLTWGELQTLFYQAANLTNERPIDAKAQVQEDSIEYLTPNTLLLGRTRQGGDTGGIDLCTLPWRRLRAIQIGVDMFWKKWSELAGPNLFVRPKWHRTQRNVAIGDIVWIADQNALRGQFRLGRIQAVYPDKKGLVRDADIKVCAGFPASLIVGQLKRNPQQLTVVILRRDVRRLVVLIPVEDQ</sequence>
<dbReference type="Pfam" id="PF18701">
    <property type="entry name" value="DUF5641"/>
    <property type="match status" value="1"/>
</dbReference>
<evidence type="ECO:0007829" key="8">
    <source>
        <dbReference type="PeptideAtlas" id="A0A498MDG1"/>
    </source>
</evidence>
<dbReference type="EMBL" id="QBIY01012737">
    <property type="protein sequence ID" value="RXN17863.1"/>
    <property type="molecule type" value="Genomic_DNA"/>
</dbReference>
<reference evidence="6 7" key="1">
    <citation type="submission" date="2018-03" db="EMBL/GenBank/DDBJ databases">
        <title>Draft genome sequence of Rohu Carp (Labeo rohita).</title>
        <authorList>
            <person name="Das P."/>
            <person name="Kushwaha B."/>
            <person name="Joshi C.G."/>
            <person name="Kumar D."/>
            <person name="Nagpure N.S."/>
            <person name="Sahoo L."/>
            <person name="Das S.P."/>
            <person name="Bit A."/>
            <person name="Patnaik S."/>
            <person name="Meher P.K."/>
            <person name="Jayasankar P."/>
            <person name="Koringa P.G."/>
            <person name="Patel N.V."/>
            <person name="Hinsu A.T."/>
            <person name="Kumar R."/>
            <person name="Pandey M."/>
            <person name="Agarwal S."/>
            <person name="Srivastava S."/>
            <person name="Singh M."/>
            <person name="Iquebal M.A."/>
            <person name="Jaiswal S."/>
            <person name="Angadi U.B."/>
            <person name="Kumar N."/>
            <person name="Raza M."/>
            <person name="Shah T.M."/>
            <person name="Rai A."/>
            <person name="Jena J.K."/>
        </authorList>
    </citation>
    <scope>NUCLEOTIDE SEQUENCE [LARGE SCALE GENOMIC DNA]</scope>
    <source>
        <strain evidence="6">DASCIFA01</strain>
        <tissue evidence="6">Testis</tissue>
    </source>
</reference>
<dbReference type="PROSITE" id="PS50835">
    <property type="entry name" value="IG_LIKE"/>
    <property type="match status" value="1"/>
</dbReference>
<comment type="caution">
    <text evidence="6">The sequence shown here is derived from an EMBL/GenBank/DDBJ whole genome shotgun (WGS) entry which is preliminary data.</text>
</comment>
<evidence type="ECO:0000256" key="2">
    <source>
        <dbReference type="SAM" id="MobiDB-lite"/>
    </source>
</evidence>
<dbReference type="Pfam" id="PF03564">
    <property type="entry name" value="DUF1759"/>
    <property type="match status" value="1"/>
</dbReference>
<feature type="coiled-coil region" evidence="1">
    <location>
        <begin position="551"/>
        <end position="604"/>
    </location>
</feature>
<dbReference type="STRING" id="84645.A0A498MDG1"/>
<dbReference type="InterPro" id="IPR036397">
    <property type="entry name" value="RNaseH_sf"/>
</dbReference>
<accession>A0A498MDG1</accession>
<dbReference type="InterPro" id="IPR012337">
    <property type="entry name" value="RNaseH-like_sf"/>
</dbReference>
<dbReference type="InterPro" id="IPR013783">
    <property type="entry name" value="Ig-like_fold"/>
</dbReference>
<keyword evidence="8" id="KW-1267">Proteomics identification</keyword>
<feature type="compositionally biased region" description="Polar residues" evidence="2">
    <location>
        <begin position="662"/>
        <end position="677"/>
    </location>
</feature>
<evidence type="ECO:0000313" key="7">
    <source>
        <dbReference type="Proteomes" id="UP000290572"/>
    </source>
</evidence>
<feature type="compositionally biased region" description="Basic and acidic residues" evidence="2">
    <location>
        <begin position="872"/>
        <end position="883"/>
    </location>
</feature>